<reference evidence="1 2" key="1">
    <citation type="submission" date="2019-06" db="EMBL/GenBank/DDBJ databases">
        <title>WGS assembly of Gossypium darwinii.</title>
        <authorList>
            <person name="Chen Z.J."/>
            <person name="Sreedasyam A."/>
            <person name="Ando A."/>
            <person name="Song Q."/>
            <person name="De L."/>
            <person name="Hulse-Kemp A."/>
            <person name="Ding M."/>
            <person name="Ye W."/>
            <person name="Kirkbride R."/>
            <person name="Jenkins J."/>
            <person name="Plott C."/>
            <person name="Lovell J."/>
            <person name="Lin Y.-M."/>
            <person name="Vaughn R."/>
            <person name="Liu B."/>
            <person name="Li W."/>
            <person name="Simpson S."/>
            <person name="Scheffler B."/>
            <person name="Saski C."/>
            <person name="Grover C."/>
            <person name="Hu G."/>
            <person name="Conover J."/>
            <person name="Carlson J."/>
            <person name="Shu S."/>
            <person name="Boston L."/>
            <person name="Williams M."/>
            <person name="Peterson D."/>
            <person name="Mcgee K."/>
            <person name="Jones D."/>
            <person name="Wendel J."/>
            <person name="Stelly D."/>
            <person name="Grimwood J."/>
            <person name="Schmutz J."/>
        </authorList>
    </citation>
    <scope>NUCLEOTIDE SEQUENCE [LARGE SCALE GENOMIC DNA]</scope>
    <source>
        <strain evidence="1">1808015.09</strain>
    </source>
</reference>
<dbReference type="EMBL" id="CM017711">
    <property type="protein sequence ID" value="TYG43293.1"/>
    <property type="molecule type" value="Genomic_DNA"/>
</dbReference>
<keyword evidence="2" id="KW-1185">Reference proteome</keyword>
<name>A0A5D2AG02_GOSDA</name>
<evidence type="ECO:0000313" key="1">
    <source>
        <dbReference type="EMBL" id="TYG43293.1"/>
    </source>
</evidence>
<sequence>MHLFHSHSTPFSLTFHSILTLIGILRFTTMVHEYELRVRADLPPNLKWVGPTEEWSEIGTIVQVVCNNHDMPAVDSFYAYGRPWRTHRCSCGSELYFKVRSIPPLSRLCFNSEQGVVQVQILKIDFPSWAGHDYSMSYDSISTEATRVDWQAFHRTYGRSLRPFQLEYAESYYVNDGDEHLYTAKLEVVRGRDQNTGEEIVENVGTGRFYFKWKSL</sequence>
<proteinExistence type="predicted"/>
<protein>
    <submittedName>
        <fullName evidence="1">Uncharacterized protein</fullName>
    </submittedName>
</protein>
<gene>
    <name evidence="1" type="ORF">ES288_D11G004700v1</name>
</gene>
<dbReference type="AlphaFoldDB" id="A0A5D2AG02"/>
<dbReference type="Proteomes" id="UP000323506">
    <property type="component" value="Chromosome D11"/>
</dbReference>
<organism evidence="1 2">
    <name type="scientific">Gossypium darwinii</name>
    <name type="common">Darwin's cotton</name>
    <name type="synonym">Gossypium barbadense var. darwinii</name>
    <dbReference type="NCBI Taxonomy" id="34276"/>
    <lineage>
        <taxon>Eukaryota</taxon>
        <taxon>Viridiplantae</taxon>
        <taxon>Streptophyta</taxon>
        <taxon>Embryophyta</taxon>
        <taxon>Tracheophyta</taxon>
        <taxon>Spermatophyta</taxon>
        <taxon>Magnoliopsida</taxon>
        <taxon>eudicotyledons</taxon>
        <taxon>Gunneridae</taxon>
        <taxon>Pentapetalae</taxon>
        <taxon>rosids</taxon>
        <taxon>malvids</taxon>
        <taxon>Malvales</taxon>
        <taxon>Malvaceae</taxon>
        <taxon>Malvoideae</taxon>
        <taxon>Gossypium</taxon>
    </lineage>
</organism>
<accession>A0A5D2AG02</accession>
<evidence type="ECO:0000313" key="2">
    <source>
        <dbReference type="Proteomes" id="UP000323506"/>
    </source>
</evidence>